<keyword evidence="2" id="KW-1185">Reference proteome</keyword>
<dbReference type="EMBL" id="BPWL01000008">
    <property type="protein sequence ID" value="GJJ12877.1"/>
    <property type="molecule type" value="Genomic_DNA"/>
</dbReference>
<evidence type="ECO:0000313" key="1">
    <source>
        <dbReference type="EMBL" id="GJJ12877.1"/>
    </source>
</evidence>
<comment type="caution">
    <text evidence="1">The sequence shown here is derived from an EMBL/GenBank/DDBJ whole genome shotgun (WGS) entry which is preliminary data.</text>
</comment>
<dbReference type="Gene3D" id="3.80.10.10">
    <property type="entry name" value="Ribonuclease Inhibitor"/>
    <property type="match status" value="1"/>
</dbReference>
<protein>
    <recommendedName>
        <fullName evidence="3">F-box domain-containing protein</fullName>
    </recommendedName>
</protein>
<organism evidence="1 2">
    <name type="scientific">Clathrus columnatus</name>
    <dbReference type="NCBI Taxonomy" id="1419009"/>
    <lineage>
        <taxon>Eukaryota</taxon>
        <taxon>Fungi</taxon>
        <taxon>Dikarya</taxon>
        <taxon>Basidiomycota</taxon>
        <taxon>Agaricomycotina</taxon>
        <taxon>Agaricomycetes</taxon>
        <taxon>Phallomycetidae</taxon>
        <taxon>Phallales</taxon>
        <taxon>Clathraceae</taxon>
        <taxon>Clathrus</taxon>
    </lineage>
</organism>
<dbReference type="Proteomes" id="UP001050691">
    <property type="component" value="Unassembled WGS sequence"/>
</dbReference>
<dbReference type="InterPro" id="IPR032675">
    <property type="entry name" value="LRR_dom_sf"/>
</dbReference>
<sequence>MSTQWITRFPVEILILAIGAINDRNDLLSFALTCRFISQLIIPDKLKYFRISSPMKNIDLWNHLLQDLHLCRGTHEFEFTDGARVRPLRRRSGNLNDPIYTTIVSDSLPKIIHNMVNLSQVKFSWKYTRFETLRNFLDALGDSGCRLEEFDFYLDIPRPNSNPNPFDNSALLVELMKLDDLQIWAKLDRTALQKLSIWVGTSWNNTSSPLCQANWVGDMLLDTPKLTHLSLTIQHSTLSVDLLDYTWPNLENLIINNNDNFPNTVRSKLPDFLKRHSNLITLSLPSNVYPSNMSPSITVECLPKLESFAYDGLLGIHLSQVLSPASARRLRHLTIRGNAIALEPRNNMEIYKALIFLQTLCFTMNACVSNYNNTEQILEVLAIHATDIQKIHLPMVGGSSRAYHAALSVLPRFPDLTHLSGISTYDINSHDPLLKALYRCRQLRYAIHADHDNTPRVFRLIRQSEQEDGDGRMSVEVVSGNNPNFDMRTWGNFYNKVYV</sequence>
<proteinExistence type="predicted"/>
<gene>
    <name evidence="1" type="ORF">Clacol_007123</name>
</gene>
<name>A0AAV5AGN0_9AGAM</name>
<accession>A0AAV5AGN0</accession>
<evidence type="ECO:0000313" key="2">
    <source>
        <dbReference type="Proteomes" id="UP001050691"/>
    </source>
</evidence>
<dbReference type="SUPFAM" id="SSF52047">
    <property type="entry name" value="RNI-like"/>
    <property type="match status" value="1"/>
</dbReference>
<dbReference type="AlphaFoldDB" id="A0AAV5AGN0"/>
<reference evidence="1" key="1">
    <citation type="submission" date="2021-10" db="EMBL/GenBank/DDBJ databases">
        <title>De novo Genome Assembly of Clathrus columnatus (Basidiomycota, Fungi) Using Illumina and Nanopore Sequence Data.</title>
        <authorList>
            <person name="Ogiso-Tanaka E."/>
            <person name="Itagaki H."/>
            <person name="Hosoya T."/>
            <person name="Hosaka K."/>
        </authorList>
    </citation>
    <scope>NUCLEOTIDE SEQUENCE</scope>
    <source>
        <strain evidence="1">MO-923</strain>
    </source>
</reference>
<evidence type="ECO:0008006" key="3">
    <source>
        <dbReference type="Google" id="ProtNLM"/>
    </source>
</evidence>